<evidence type="ECO:0000259" key="2">
    <source>
        <dbReference type="Pfam" id="PF13699"/>
    </source>
</evidence>
<dbReference type="RefSeq" id="WP_271916228.1">
    <property type="nucleotide sequence ID" value="NZ_JAQNDO010000001.1"/>
</dbReference>
<dbReference type="Pfam" id="PF13699">
    <property type="entry name" value="eCIS_core"/>
    <property type="match status" value="1"/>
</dbReference>
<organism evidence="3 4">
    <name type="scientific">Polyangium mundeleinium</name>
    <dbReference type="NCBI Taxonomy" id="2995306"/>
    <lineage>
        <taxon>Bacteria</taxon>
        <taxon>Pseudomonadati</taxon>
        <taxon>Myxococcota</taxon>
        <taxon>Polyangia</taxon>
        <taxon>Polyangiales</taxon>
        <taxon>Polyangiaceae</taxon>
        <taxon>Polyangium</taxon>
    </lineage>
</organism>
<feature type="compositionally biased region" description="Low complexity" evidence="1">
    <location>
        <begin position="16"/>
        <end position="47"/>
    </location>
</feature>
<feature type="region of interest" description="Disordered" evidence="1">
    <location>
        <begin position="74"/>
        <end position="102"/>
    </location>
</feature>
<comment type="caution">
    <text evidence="3">The sequence shown here is derived from an EMBL/GenBank/DDBJ whole genome shotgun (WGS) entry which is preliminary data.</text>
</comment>
<dbReference type="InterPro" id="IPR025295">
    <property type="entry name" value="eCIS_core_dom"/>
</dbReference>
<reference evidence="3 4" key="1">
    <citation type="submission" date="2022-11" db="EMBL/GenBank/DDBJ databases">
        <title>Minimal conservation of predation-associated metabolite biosynthetic gene clusters underscores biosynthetic potential of Myxococcota including descriptions for ten novel species: Archangium lansinium sp. nov., Myxococcus landrumus sp. nov., Nannocystis bai.</title>
        <authorList>
            <person name="Ahearne A."/>
            <person name="Stevens C."/>
            <person name="Dowd S."/>
        </authorList>
    </citation>
    <scope>NUCLEOTIDE SEQUENCE [LARGE SCALE GENOMIC DNA]</scope>
    <source>
        <strain evidence="3 4">RJM3</strain>
    </source>
</reference>
<proteinExistence type="predicted"/>
<name>A0ABT5EIK1_9BACT</name>
<evidence type="ECO:0000313" key="4">
    <source>
        <dbReference type="Proteomes" id="UP001221411"/>
    </source>
</evidence>
<sequence length="591" mass="64410">MAMFGGRQRAPQPLGPISKPTPKKSASATKTTPWAAHGSSWSRLKSSGSDHREQVDPLLAPWRRSLLDVPLSPPVEATRALPSAARSASRSSSSEEQAADAAARSIVMGARPELAAAPKGSEPGGEVEKAPPSPQTTQGSADILDRISTRGAALPAYARQYMEQRFGHDFSRVRVVADRGADQIAGGLGARAFTLGENIVFARDEFRPDTEGGRLLLAHELAHVVQQRESGRAHVALQPAQKKLSLLDQVRDLRGKLYTAGSEKERKPHVVTAMQLADNLIAVLTAAKGQKPPNGALIDETRELLIELVRGLANNGEPKAAWKIAVKSEDRIVENAIFIALRNSSDGVAGQQSTFERVAPVVGQKITPNPDPRRWLDTHTPAIGKTLQALDKRGLEGDESSTKDSSTGFEGKEHEIALEMTQELLEQYFTYAHEDVRPNPLGKVGHLNVDEKKQKLEADCDIYATYGARLLREQGWETAGYLAIVPGETKHDNPNELREAHMAALMRKKNADGGWHYVGISNAVVRDLSIFSSDENVRPFFLRLALTAYDPKHPLTKFKAYYLPPGPGGALDMKLLDPQANGLKHFEDRSP</sequence>
<feature type="compositionally biased region" description="Low complexity" evidence="1">
    <location>
        <begin position="83"/>
        <end position="102"/>
    </location>
</feature>
<accession>A0ABT5EIK1</accession>
<evidence type="ECO:0000256" key="1">
    <source>
        <dbReference type="SAM" id="MobiDB-lite"/>
    </source>
</evidence>
<dbReference type="Proteomes" id="UP001221411">
    <property type="component" value="Unassembled WGS sequence"/>
</dbReference>
<feature type="domain" description="eCIS core" evidence="2">
    <location>
        <begin position="154"/>
        <end position="230"/>
    </location>
</feature>
<gene>
    <name evidence="3" type="ORF">POL67_06645</name>
</gene>
<feature type="region of interest" description="Disordered" evidence="1">
    <location>
        <begin position="1"/>
        <end position="55"/>
    </location>
</feature>
<feature type="region of interest" description="Disordered" evidence="1">
    <location>
        <begin position="115"/>
        <end position="141"/>
    </location>
</feature>
<dbReference type="EMBL" id="JAQNDO010000001">
    <property type="protein sequence ID" value="MDC0741018.1"/>
    <property type="molecule type" value="Genomic_DNA"/>
</dbReference>
<protein>
    <submittedName>
        <fullName evidence="3">DUF4157 domain-containing protein</fullName>
    </submittedName>
</protein>
<keyword evidence="4" id="KW-1185">Reference proteome</keyword>
<evidence type="ECO:0000313" key="3">
    <source>
        <dbReference type="EMBL" id="MDC0741018.1"/>
    </source>
</evidence>